<dbReference type="PANTHER" id="PTHR36832">
    <property type="entry name" value="SLR1174 PROTEIN-RELATED"/>
    <property type="match status" value="1"/>
</dbReference>
<dbReference type="InterPro" id="IPR010390">
    <property type="entry name" value="ABC-2_transporter-like"/>
</dbReference>
<accession>A0A0V8QF42</accession>
<feature type="transmembrane region" description="Helical" evidence="1">
    <location>
        <begin position="27"/>
        <end position="48"/>
    </location>
</feature>
<organism evidence="2 3">
    <name type="scientific">Acetivibrio ethanolgignens</name>
    <dbReference type="NCBI Taxonomy" id="290052"/>
    <lineage>
        <taxon>Bacteria</taxon>
        <taxon>Bacillati</taxon>
        <taxon>Bacillota</taxon>
        <taxon>Clostridia</taxon>
        <taxon>Eubacteriales</taxon>
        <taxon>Oscillospiraceae</taxon>
        <taxon>Acetivibrio</taxon>
    </lineage>
</organism>
<dbReference type="Pfam" id="PF06182">
    <property type="entry name" value="ABC2_membrane_6"/>
    <property type="match status" value="1"/>
</dbReference>
<evidence type="ECO:0008006" key="4">
    <source>
        <dbReference type="Google" id="ProtNLM"/>
    </source>
</evidence>
<feature type="transmembrane region" description="Helical" evidence="1">
    <location>
        <begin position="120"/>
        <end position="138"/>
    </location>
</feature>
<dbReference type="PANTHER" id="PTHR36832:SF1">
    <property type="entry name" value="SLR1174 PROTEIN"/>
    <property type="match status" value="1"/>
</dbReference>
<keyword evidence="1" id="KW-1133">Transmembrane helix</keyword>
<evidence type="ECO:0000313" key="2">
    <source>
        <dbReference type="EMBL" id="KSV59201.1"/>
    </source>
</evidence>
<protein>
    <recommendedName>
        <fullName evidence="4">ABC transporter permease</fullName>
    </recommendedName>
</protein>
<dbReference type="AlphaFoldDB" id="A0A0V8QF42"/>
<dbReference type="STRING" id="290052.ASU35_10190"/>
<feature type="transmembrane region" description="Helical" evidence="1">
    <location>
        <begin position="60"/>
        <end position="80"/>
    </location>
</feature>
<name>A0A0V8QF42_9FIRM</name>
<feature type="transmembrane region" description="Helical" evidence="1">
    <location>
        <begin position="150"/>
        <end position="177"/>
    </location>
</feature>
<feature type="transmembrane region" description="Helical" evidence="1">
    <location>
        <begin position="184"/>
        <end position="205"/>
    </location>
</feature>
<feature type="transmembrane region" description="Helical" evidence="1">
    <location>
        <begin position="238"/>
        <end position="256"/>
    </location>
</feature>
<sequence length="272" mass="30862">MRRNKLKKYYSIFMLGFENALEYRGNYAINLISVFFPIMMQYFVWTAVFTGKAEGERIFGLTYAEAIIYTLCAGFVAKLISTGCHHQISQDIKGGTLNQFLVQPIKYVVYQVFRSFGEKILEMLIVFTILLVFIFVVAPGMGMSVEFNGIGMFLIAFIPAMILNFLIFLSVSMLAFWIVEVGRLYSIIDILVAIVSGSIFPLSIFGDKVSHIFEFLPFTYTTYFLTNTLNGSVDIHSFVRGIFIQIAWIGLFFIICKMTWFAGLKKYAAVGG</sequence>
<keyword evidence="3" id="KW-1185">Reference proteome</keyword>
<dbReference type="Proteomes" id="UP000054874">
    <property type="component" value="Unassembled WGS sequence"/>
</dbReference>
<keyword evidence="1" id="KW-0812">Transmembrane</keyword>
<reference evidence="2 3" key="1">
    <citation type="submission" date="2015-11" db="EMBL/GenBank/DDBJ databases">
        <title>Butyribacter intestini gen. nov., sp. nov., a butyric acid-producing bacterium of the family Lachnospiraceae isolated from the human faeces.</title>
        <authorList>
            <person name="Zou Y."/>
            <person name="Xue W."/>
            <person name="Luo G."/>
            <person name="Lv M."/>
        </authorList>
    </citation>
    <scope>NUCLEOTIDE SEQUENCE [LARGE SCALE GENOMIC DNA]</scope>
    <source>
        <strain evidence="2 3">ACET-33324</strain>
    </source>
</reference>
<evidence type="ECO:0000313" key="3">
    <source>
        <dbReference type="Proteomes" id="UP000054874"/>
    </source>
</evidence>
<keyword evidence="1" id="KW-0472">Membrane</keyword>
<comment type="caution">
    <text evidence="2">The sequence shown here is derived from an EMBL/GenBank/DDBJ whole genome shotgun (WGS) entry which is preliminary data.</text>
</comment>
<proteinExistence type="predicted"/>
<evidence type="ECO:0000256" key="1">
    <source>
        <dbReference type="SAM" id="Phobius"/>
    </source>
</evidence>
<gene>
    <name evidence="2" type="ORF">ASU35_10190</name>
</gene>
<dbReference type="EMBL" id="LNAM01000151">
    <property type="protein sequence ID" value="KSV59201.1"/>
    <property type="molecule type" value="Genomic_DNA"/>
</dbReference>